<dbReference type="SUPFAM" id="SSF54236">
    <property type="entry name" value="Ubiquitin-like"/>
    <property type="match status" value="1"/>
</dbReference>
<dbReference type="Pfam" id="PF00789">
    <property type="entry name" value="UBX"/>
    <property type="match status" value="1"/>
</dbReference>
<feature type="compositionally biased region" description="Basic and acidic residues" evidence="2">
    <location>
        <begin position="68"/>
        <end position="79"/>
    </location>
</feature>
<gene>
    <name evidence="5" type="ORF">GBAR_LOCUS10318</name>
</gene>
<proteinExistence type="predicted"/>
<dbReference type="CDD" id="cd14348">
    <property type="entry name" value="UBA_p47"/>
    <property type="match status" value="1"/>
</dbReference>
<dbReference type="GO" id="GO:0000045">
    <property type="term" value="P:autophagosome assembly"/>
    <property type="evidence" value="ECO:0007669"/>
    <property type="project" value="TreeGrafter"/>
</dbReference>
<dbReference type="InterPro" id="IPR012989">
    <property type="entry name" value="SEP_domain"/>
</dbReference>
<protein>
    <submittedName>
        <fullName evidence="5">NSFL1 cofactor p47</fullName>
    </submittedName>
</protein>
<keyword evidence="6" id="KW-1185">Reference proteome</keyword>
<dbReference type="FunFam" id="3.30.420.210:FF:000002">
    <property type="entry name" value="UBX domain-containing protein 1"/>
    <property type="match status" value="1"/>
</dbReference>
<dbReference type="GO" id="GO:0007030">
    <property type="term" value="P:Golgi organization"/>
    <property type="evidence" value="ECO:0007669"/>
    <property type="project" value="TreeGrafter"/>
</dbReference>
<dbReference type="GO" id="GO:0043130">
    <property type="term" value="F:ubiquitin binding"/>
    <property type="evidence" value="ECO:0007669"/>
    <property type="project" value="TreeGrafter"/>
</dbReference>
<evidence type="ECO:0000259" key="3">
    <source>
        <dbReference type="PROSITE" id="PS50033"/>
    </source>
</evidence>
<dbReference type="SMART" id="SM00166">
    <property type="entry name" value="UBX"/>
    <property type="match status" value="1"/>
</dbReference>
<dbReference type="AlphaFoldDB" id="A0AA35WK89"/>
<dbReference type="PROSITE" id="PS51399">
    <property type="entry name" value="SEP"/>
    <property type="match status" value="1"/>
</dbReference>
<feature type="region of interest" description="Disordered" evidence="2">
    <location>
        <begin position="1"/>
        <end position="23"/>
    </location>
</feature>
<dbReference type="InterPro" id="IPR009060">
    <property type="entry name" value="UBA-like_sf"/>
</dbReference>
<feature type="compositionally biased region" description="Pro residues" evidence="2">
    <location>
        <begin position="101"/>
        <end position="110"/>
    </location>
</feature>
<dbReference type="EMBL" id="CASHTH010001568">
    <property type="protein sequence ID" value="CAI8016887.1"/>
    <property type="molecule type" value="Genomic_DNA"/>
</dbReference>
<organism evidence="5 6">
    <name type="scientific">Geodia barretti</name>
    <name type="common">Barrett's horny sponge</name>
    <dbReference type="NCBI Taxonomy" id="519541"/>
    <lineage>
        <taxon>Eukaryota</taxon>
        <taxon>Metazoa</taxon>
        <taxon>Porifera</taxon>
        <taxon>Demospongiae</taxon>
        <taxon>Heteroscleromorpha</taxon>
        <taxon>Tetractinellida</taxon>
        <taxon>Astrophorina</taxon>
        <taxon>Geodiidae</taxon>
        <taxon>Geodia</taxon>
    </lineage>
</organism>
<feature type="region of interest" description="Disordered" evidence="2">
    <location>
        <begin position="339"/>
        <end position="364"/>
    </location>
</feature>
<feature type="compositionally biased region" description="Basic and acidic residues" evidence="2">
    <location>
        <begin position="136"/>
        <end position="155"/>
    </location>
</feature>
<dbReference type="PANTHER" id="PTHR23333:SF20">
    <property type="entry name" value="NSFL1 COFACTOR P47"/>
    <property type="match status" value="1"/>
</dbReference>
<dbReference type="SUPFAM" id="SSF102848">
    <property type="entry name" value="NSFL1 (p97 ATPase) cofactor p47, SEP domain"/>
    <property type="match status" value="1"/>
</dbReference>
<evidence type="ECO:0000256" key="2">
    <source>
        <dbReference type="SAM" id="MobiDB-lite"/>
    </source>
</evidence>
<dbReference type="GO" id="GO:0043161">
    <property type="term" value="P:proteasome-mediated ubiquitin-dependent protein catabolic process"/>
    <property type="evidence" value="ECO:0007669"/>
    <property type="project" value="TreeGrafter"/>
</dbReference>
<dbReference type="Gene3D" id="3.10.20.90">
    <property type="entry name" value="Phosphatidylinositol 3-kinase Catalytic Subunit, Chain A, domain 1"/>
    <property type="match status" value="1"/>
</dbReference>
<feature type="domain" description="SEP" evidence="4">
    <location>
        <begin position="243"/>
        <end position="308"/>
    </location>
</feature>
<accession>A0AA35WK89</accession>
<feature type="region of interest" description="Disordered" evidence="2">
    <location>
        <begin position="64"/>
        <end position="181"/>
    </location>
</feature>
<dbReference type="PANTHER" id="PTHR23333">
    <property type="entry name" value="UBX DOMAIN CONTAINING PROTEIN"/>
    <property type="match status" value="1"/>
</dbReference>
<dbReference type="Proteomes" id="UP001174909">
    <property type="component" value="Unassembled WGS sequence"/>
</dbReference>
<evidence type="ECO:0000313" key="6">
    <source>
        <dbReference type="Proteomes" id="UP001174909"/>
    </source>
</evidence>
<dbReference type="Gene3D" id="3.30.420.210">
    <property type="entry name" value="SEP domain"/>
    <property type="match status" value="1"/>
</dbReference>
<feature type="compositionally biased region" description="Low complexity" evidence="2">
    <location>
        <begin position="340"/>
        <end position="352"/>
    </location>
</feature>
<dbReference type="InterPro" id="IPR029071">
    <property type="entry name" value="Ubiquitin-like_domsf"/>
</dbReference>
<comment type="caution">
    <text evidence="5">The sequence shown here is derived from an EMBL/GenBank/DDBJ whole genome shotgun (WGS) entry which is preliminary data.</text>
</comment>
<dbReference type="GO" id="GO:0005634">
    <property type="term" value="C:nucleus"/>
    <property type="evidence" value="ECO:0007669"/>
    <property type="project" value="TreeGrafter"/>
</dbReference>
<evidence type="ECO:0000256" key="1">
    <source>
        <dbReference type="ARBA" id="ARBA00022786"/>
    </source>
</evidence>
<evidence type="ECO:0000259" key="4">
    <source>
        <dbReference type="PROSITE" id="PS51399"/>
    </source>
</evidence>
<feature type="domain" description="UBX" evidence="3">
    <location>
        <begin position="362"/>
        <end position="439"/>
    </location>
</feature>
<dbReference type="PROSITE" id="PS50033">
    <property type="entry name" value="UBX"/>
    <property type="match status" value="1"/>
</dbReference>
<dbReference type="GO" id="GO:0005829">
    <property type="term" value="C:cytosol"/>
    <property type="evidence" value="ECO:0007669"/>
    <property type="project" value="TreeGrafter"/>
</dbReference>
<dbReference type="InterPro" id="IPR001012">
    <property type="entry name" value="UBX_dom"/>
</dbReference>
<dbReference type="Pfam" id="PF14555">
    <property type="entry name" value="UBA_4"/>
    <property type="match status" value="1"/>
</dbReference>
<dbReference type="GO" id="GO:0031468">
    <property type="term" value="P:nuclear membrane reassembly"/>
    <property type="evidence" value="ECO:0007669"/>
    <property type="project" value="TreeGrafter"/>
</dbReference>
<evidence type="ECO:0000313" key="5">
    <source>
        <dbReference type="EMBL" id="CAI8016887.1"/>
    </source>
</evidence>
<reference evidence="5" key="1">
    <citation type="submission" date="2023-03" db="EMBL/GenBank/DDBJ databases">
        <authorList>
            <person name="Steffen K."/>
            <person name="Cardenas P."/>
        </authorList>
    </citation>
    <scope>NUCLEOTIDE SEQUENCE</scope>
</reference>
<dbReference type="InterPro" id="IPR036241">
    <property type="entry name" value="NSFL1C_SEP_dom_sf"/>
</dbReference>
<dbReference type="FunFam" id="3.10.20.90:FF:000179">
    <property type="entry name" value="Plant UBX domain-containing protein 4"/>
    <property type="match status" value="1"/>
</dbReference>
<dbReference type="SMART" id="SM00553">
    <property type="entry name" value="SEP"/>
    <property type="match status" value="1"/>
</dbReference>
<dbReference type="SUPFAM" id="SSF46934">
    <property type="entry name" value="UBA-like"/>
    <property type="match status" value="1"/>
</dbReference>
<dbReference type="Gene3D" id="1.10.8.10">
    <property type="entry name" value="DNA helicase RuvA subunit, C-terminal domain"/>
    <property type="match status" value="1"/>
</dbReference>
<keyword evidence="1" id="KW-0833">Ubl conjugation pathway</keyword>
<dbReference type="Pfam" id="PF08059">
    <property type="entry name" value="SEP"/>
    <property type="match status" value="1"/>
</dbReference>
<dbReference type="GO" id="GO:0061025">
    <property type="term" value="P:membrane fusion"/>
    <property type="evidence" value="ECO:0007669"/>
    <property type="project" value="TreeGrafter"/>
</dbReference>
<sequence length="441" mass="48042">MTSTHSAKKKAGEPRVRMSQGPDAHREALIAQFSTITGATPERARFYLEAAAWDFAMATNTFFDEDSHENAEVREREPVEETGQGPGQDELVPAVQDPDDLPPVPQPLPPAKRELGTAHSPQFQSLRRVIASMADYQRRKREEEEGRAGKGKEGDSQEFFAGGSEHSGQMISGPPRKKVDAKELASDVFAAAKSQGARNVEEEEKEKVRERASAFRGVGFRLGDTVEPSEQIQSGPSARGPEKVTHTLTFWSNGFSVDNGPLRKGDTPEDKIFLKSVSKGEMPQELIRSARGGEVDINIEDNRNDEYVARAPKLVAFSGEGHKLGSIAPNLASHSLVAETTPTATPSSSASLSPPPTVPLDPAQPTTSIQIRLSDGSRLVAKFNPSHTVNDIRQFINLSRPAMSSAHYVLMTTFPNRELTDLSQSLADAKLLNAVVVQRMK</sequence>
<name>A0AA35WK89_GEOBA</name>
<dbReference type="CDD" id="cd01770">
    <property type="entry name" value="UBX_UBXN2"/>
    <property type="match status" value="1"/>
</dbReference>